<dbReference type="EMBL" id="QJNU01000002">
    <property type="protein sequence ID" value="RYP11410.1"/>
    <property type="molecule type" value="Genomic_DNA"/>
</dbReference>
<comment type="caution">
    <text evidence="2">The sequence shown here is derived from an EMBL/GenBank/DDBJ whole genome shotgun (WGS) entry which is preliminary data.</text>
</comment>
<feature type="compositionally biased region" description="Pro residues" evidence="1">
    <location>
        <begin position="22"/>
        <end position="44"/>
    </location>
</feature>
<feature type="compositionally biased region" description="Pro residues" evidence="1">
    <location>
        <begin position="110"/>
        <end position="126"/>
    </location>
</feature>
<organism evidence="2 3">
    <name type="scientific">Monosporascus ibericus</name>
    <dbReference type="NCBI Taxonomy" id="155417"/>
    <lineage>
        <taxon>Eukaryota</taxon>
        <taxon>Fungi</taxon>
        <taxon>Dikarya</taxon>
        <taxon>Ascomycota</taxon>
        <taxon>Pezizomycotina</taxon>
        <taxon>Sordariomycetes</taxon>
        <taxon>Xylariomycetidae</taxon>
        <taxon>Xylariales</taxon>
        <taxon>Xylariales incertae sedis</taxon>
        <taxon>Monosporascus</taxon>
    </lineage>
</organism>
<dbReference type="PRINTS" id="PR01217">
    <property type="entry name" value="PRICHEXTENSN"/>
</dbReference>
<evidence type="ECO:0000313" key="3">
    <source>
        <dbReference type="Proteomes" id="UP000293360"/>
    </source>
</evidence>
<feature type="compositionally biased region" description="Pro residues" evidence="1">
    <location>
        <begin position="297"/>
        <end position="306"/>
    </location>
</feature>
<feature type="compositionally biased region" description="Pro residues" evidence="1">
    <location>
        <begin position="1"/>
        <end position="14"/>
    </location>
</feature>
<dbReference type="Proteomes" id="UP000293360">
    <property type="component" value="Unassembled WGS sequence"/>
</dbReference>
<evidence type="ECO:0000313" key="2">
    <source>
        <dbReference type="EMBL" id="RYP11410.1"/>
    </source>
</evidence>
<feature type="compositionally biased region" description="Low complexity" evidence="1">
    <location>
        <begin position="69"/>
        <end position="83"/>
    </location>
</feature>
<proteinExistence type="predicted"/>
<dbReference type="STRING" id="155417.A0A4Q4U0E8"/>
<sequence length="408" mass="42791">MPLPFPPRPEPMPPKASGAPITTPPEPSPTSPPPAPVRPQPPILTFPRPSAAPVITMPPQRPSLTFLRPAAPMSPQMPSPASARHSTATPLSLPFSQSYVFTPSQRGPLTLPPTPGSVLPVPPGLTLPPLRLEAAETSLTTLPTPPALNLPTSSSVTKDSTGRKRRASEQEAEESDSDTEPSGHKRKKANGLPRTNENGGTSAGRKSFEYSEQELAERAARKKLRTRWQTGCSETDRARALNIALGKIGGGRQYSWLNQTPATSAQTMDMARARDLNTHAGVIARELGISAEEIVDPPSPSPPPVRAKPKAKPRPTPRPVSSLKGPASAGYCVTTWQRGGERLGHVAAAANAGGTAANAGASATNRVATDASAFINAGGVANPGADGRADDDGEEDDDDDDLIRLMID</sequence>
<protein>
    <submittedName>
        <fullName evidence="2">Uncharacterized protein</fullName>
    </submittedName>
</protein>
<gene>
    <name evidence="2" type="ORF">DL764_000064</name>
</gene>
<feature type="region of interest" description="Disordered" evidence="1">
    <location>
        <begin position="377"/>
        <end position="400"/>
    </location>
</feature>
<feature type="region of interest" description="Disordered" evidence="1">
    <location>
        <begin position="1"/>
        <end position="232"/>
    </location>
</feature>
<dbReference type="AlphaFoldDB" id="A0A4Q4U0E8"/>
<dbReference type="OrthoDB" id="4777706at2759"/>
<accession>A0A4Q4U0E8</accession>
<feature type="compositionally biased region" description="Acidic residues" evidence="1">
    <location>
        <begin position="170"/>
        <end position="179"/>
    </location>
</feature>
<feature type="compositionally biased region" description="Polar residues" evidence="1">
    <location>
        <begin position="84"/>
        <end position="105"/>
    </location>
</feature>
<keyword evidence="3" id="KW-1185">Reference proteome</keyword>
<feature type="compositionally biased region" description="Acidic residues" evidence="1">
    <location>
        <begin position="389"/>
        <end position="400"/>
    </location>
</feature>
<feature type="region of interest" description="Disordered" evidence="1">
    <location>
        <begin position="291"/>
        <end position="329"/>
    </location>
</feature>
<name>A0A4Q4U0E8_9PEZI</name>
<evidence type="ECO:0000256" key="1">
    <source>
        <dbReference type="SAM" id="MobiDB-lite"/>
    </source>
</evidence>
<reference evidence="2 3" key="1">
    <citation type="submission" date="2018-06" db="EMBL/GenBank/DDBJ databases">
        <title>Complete Genomes of Monosporascus.</title>
        <authorList>
            <person name="Robinson A.J."/>
            <person name="Natvig D.O."/>
        </authorList>
    </citation>
    <scope>NUCLEOTIDE SEQUENCE [LARGE SCALE GENOMIC DNA]</scope>
    <source>
        <strain evidence="2 3">CBS 110550</strain>
    </source>
</reference>